<evidence type="ECO:0000256" key="3">
    <source>
        <dbReference type="ARBA" id="ARBA00012438"/>
    </source>
</evidence>
<evidence type="ECO:0000256" key="6">
    <source>
        <dbReference type="ARBA" id="ARBA00022679"/>
    </source>
</evidence>
<sequence length="594" mass="67426">MFKRPRRTLKSAFLTFLIPIIVVFVTVTGTVSYLLAARQLEANAETSMNDTLVQTRDSLNEKLAAVLGDVTALGSNSELQMLIRRADQPGFKLQPRDYLTLAGSLDKLYTDHYAIIESVYLYYNQGRLSYYRKDRLQTERIPEPGRFFELPYTVASRIYWFNLTKNEWDPAGGRTAGLYQWIEGRDEARGGLIVIRLKEALFEAPLTAPEISPNGYLVLASTDGLAGFKTVESRYAAGEEELRRKLLEAPGAKGRFVLRSEAGQALTVVYDTLAINKWRLAAVYPEEELYSRIQYIQTITLSVVIAVIVLAVLSTGWLTNRITRPLSGLTRRVHTIREGRLEVELPDHPGDAEEIRILNRGIRDMLGRIRELLGQVEYEQEQKRLHELSVLQSQIQPHFLYNTLYSIKSLCDLGETKDASKMLAALSSYYRISISKGSPVIAVSAELEHIGQYLYIQQMRYGDTFHYETRVEEAMLNCRIVKLTLQPLVENAIYHGVKKVRRTGRIEVRGWIEEGVCLLQVKDNGFGMEPERLRLLQMALAEEGGESTPGIGYGVRNVHRRLQLHYGRDYGLTYESGPGEGTTVTVRFPYMEHA</sequence>
<evidence type="ECO:0000259" key="14">
    <source>
        <dbReference type="PROSITE" id="PS50885"/>
    </source>
</evidence>
<dbReference type="HOGENOM" id="CLU_020473_6_0_9"/>
<evidence type="ECO:0000256" key="2">
    <source>
        <dbReference type="ARBA" id="ARBA00004651"/>
    </source>
</evidence>
<dbReference type="InterPro" id="IPR003594">
    <property type="entry name" value="HATPase_dom"/>
</dbReference>
<dbReference type="Pfam" id="PF00672">
    <property type="entry name" value="HAMP"/>
    <property type="match status" value="1"/>
</dbReference>
<keyword evidence="12" id="KW-1133">Transmembrane helix</keyword>
<evidence type="ECO:0000256" key="10">
    <source>
        <dbReference type="ARBA" id="ARBA00023012"/>
    </source>
</evidence>
<keyword evidence="6" id="KW-0808">Transferase</keyword>
<dbReference type="SUPFAM" id="SSF158472">
    <property type="entry name" value="HAMP domain-like"/>
    <property type="match status" value="1"/>
</dbReference>
<dbReference type="InterPro" id="IPR003660">
    <property type="entry name" value="HAMP_dom"/>
</dbReference>
<dbReference type="Gene3D" id="3.30.565.10">
    <property type="entry name" value="Histidine kinase-like ATPase, C-terminal domain"/>
    <property type="match status" value="1"/>
</dbReference>
<dbReference type="GO" id="GO:0005524">
    <property type="term" value="F:ATP binding"/>
    <property type="evidence" value="ECO:0007669"/>
    <property type="project" value="UniProtKB-KW"/>
</dbReference>
<evidence type="ECO:0000256" key="11">
    <source>
        <dbReference type="ARBA" id="ARBA00023136"/>
    </source>
</evidence>
<evidence type="ECO:0000256" key="8">
    <source>
        <dbReference type="ARBA" id="ARBA00022777"/>
    </source>
</evidence>
<feature type="domain" description="HAMP" evidence="14">
    <location>
        <begin position="320"/>
        <end position="374"/>
    </location>
</feature>
<evidence type="ECO:0000256" key="9">
    <source>
        <dbReference type="ARBA" id="ARBA00022840"/>
    </source>
</evidence>
<dbReference type="Proteomes" id="UP000006620">
    <property type="component" value="Chromosome"/>
</dbReference>
<keyword evidence="10" id="KW-0902">Two-component regulatory system</keyword>
<dbReference type="InterPro" id="IPR005467">
    <property type="entry name" value="His_kinase_dom"/>
</dbReference>
<keyword evidence="11 12" id="KW-0472">Membrane</keyword>
<keyword evidence="7" id="KW-0547">Nucleotide-binding</keyword>
<dbReference type="EMBL" id="CP002869">
    <property type="protein sequence ID" value="AEI43431.1"/>
    <property type="molecule type" value="Genomic_DNA"/>
</dbReference>
<reference evidence="16" key="1">
    <citation type="submission" date="2011-06" db="EMBL/GenBank/DDBJ databases">
        <title>Complete genome sequence of Paenibacillus mucilaginosus KNP414.</title>
        <authorList>
            <person name="Wang J."/>
            <person name="Hu S."/>
            <person name="Hu X."/>
            <person name="Zhang B."/>
            <person name="Dong D."/>
            <person name="Zhang S."/>
            <person name="Zhao K."/>
            <person name="Wu D."/>
        </authorList>
    </citation>
    <scope>NUCLEOTIDE SEQUENCE [LARGE SCALE GENOMIC DNA]</scope>
    <source>
        <strain evidence="16">KNP414</strain>
    </source>
</reference>
<dbReference type="PROSITE" id="PS50109">
    <property type="entry name" value="HIS_KIN"/>
    <property type="match status" value="1"/>
</dbReference>
<dbReference type="GO" id="GO:0000155">
    <property type="term" value="F:phosphorelay sensor kinase activity"/>
    <property type="evidence" value="ECO:0007669"/>
    <property type="project" value="InterPro"/>
</dbReference>
<dbReference type="SMART" id="SM00387">
    <property type="entry name" value="HATPase_c"/>
    <property type="match status" value="1"/>
</dbReference>
<evidence type="ECO:0000256" key="5">
    <source>
        <dbReference type="ARBA" id="ARBA00022553"/>
    </source>
</evidence>
<dbReference type="Pfam" id="PF06580">
    <property type="entry name" value="His_kinase"/>
    <property type="match status" value="1"/>
</dbReference>
<keyword evidence="12" id="KW-0812">Transmembrane</keyword>
<dbReference type="PRINTS" id="PR00344">
    <property type="entry name" value="BCTRLSENSOR"/>
</dbReference>
<evidence type="ECO:0000256" key="4">
    <source>
        <dbReference type="ARBA" id="ARBA00022475"/>
    </source>
</evidence>
<dbReference type="RefSeq" id="WP_013918584.1">
    <property type="nucleotide sequence ID" value="NC_015690.1"/>
</dbReference>
<gene>
    <name evidence="15" type="ordered locus">KNP414_04906</name>
</gene>
<evidence type="ECO:0000313" key="16">
    <source>
        <dbReference type="Proteomes" id="UP000006620"/>
    </source>
</evidence>
<accession>F8FJV0</accession>
<dbReference type="Gene3D" id="6.10.340.10">
    <property type="match status" value="1"/>
</dbReference>
<dbReference type="AlphaFoldDB" id="F8FJV0"/>
<keyword evidence="4" id="KW-1003">Cell membrane</keyword>
<dbReference type="PROSITE" id="PS50885">
    <property type="entry name" value="HAMP"/>
    <property type="match status" value="1"/>
</dbReference>
<evidence type="ECO:0000256" key="7">
    <source>
        <dbReference type="ARBA" id="ARBA00022741"/>
    </source>
</evidence>
<dbReference type="Pfam" id="PF02518">
    <property type="entry name" value="HATPase_c"/>
    <property type="match status" value="1"/>
</dbReference>
<dbReference type="InterPro" id="IPR050640">
    <property type="entry name" value="Bact_2-comp_sensor_kinase"/>
</dbReference>
<dbReference type="InterPro" id="IPR010559">
    <property type="entry name" value="Sig_transdc_His_kin_internal"/>
</dbReference>
<keyword evidence="5" id="KW-0597">Phosphoprotein</keyword>
<dbReference type="InterPro" id="IPR004358">
    <property type="entry name" value="Sig_transdc_His_kin-like_C"/>
</dbReference>
<dbReference type="PANTHER" id="PTHR34220:SF7">
    <property type="entry name" value="SENSOR HISTIDINE KINASE YPDA"/>
    <property type="match status" value="1"/>
</dbReference>
<evidence type="ECO:0000313" key="15">
    <source>
        <dbReference type="EMBL" id="AEI43431.1"/>
    </source>
</evidence>
<evidence type="ECO:0000259" key="13">
    <source>
        <dbReference type="PROSITE" id="PS50109"/>
    </source>
</evidence>
<feature type="domain" description="Histidine kinase" evidence="13">
    <location>
        <begin position="485"/>
        <end position="592"/>
    </location>
</feature>
<evidence type="ECO:0000256" key="1">
    <source>
        <dbReference type="ARBA" id="ARBA00000085"/>
    </source>
</evidence>
<comment type="subcellular location">
    <subcellularLocation>
        <location evidence="2">Cell membrane</location>
        <topology evidence="2">Multi-pass membrane protein</topology>
    </subcellularLocation>
</comment>
<reference evidence="15 16" key="2">
    <citation type="journal article" date="2013" name="Genome Announc.">
        <title>Genome Sequence of Growth-Improving Paenibacillus mucilaginosus Strain KNP414.</title>
        <authorList>
            <person name="Lu J.J."/>
            <person name="Wang J.F."/>
            <person name="Hu X.F."/>
        </authorList>
    </citation>
    <scope>NUCLEOTIDE SEQUENCE [LARGE SCALE GENOMIC DNA]</scope>
    <source>
        <strain evidence="15 16">KNP414</strain>
    </source>
</reference>
<comment type="catalytic activity">
    <reaction evidence="1">
        <text>ATP + protein L-histidine = ADP + protein N-phospho-L-histidine.</text>
        <dbReference type="EC" id="2.7.13.3"/>
    </reaction>
</comment>
<dbReference type="KEGG" id="pms:KNP414_04906"/>
<dbReference type="PATRIC" id="fig|1036673.3.peg.4522"/>
<evidence type="ECO:0000256" key="12">
    <source>
        <dbReference type="SAM" id="Phobius"/>
    </source>
</evidence>
<dbReference type="GO" id="GO:0005886">
    <property type="term" value="C:plasma membrane"/>
    <property type="evidence" value="ECO:0007669"/>
    <property type="project" value="UniProtKB-SubCell"/>
</dbReference>
<dbReference type="EC" id="2.7.13.3" evidence="3"/>
<dbReference type="PANTHER" id="PTHR34220">
    <property type="entry name" value="SENSOR HISTIDINE KINASE YPDA"/>
    <property type="match status" value="1"/>
</dbReference>
<organism evidence="15 16">
    <name type="scientific">Paenibacillus mucilaginosus (strain KNP414)</name>
    <dbReference type="NCBI Taxonomy" id="1036673"/>
    <lineage>
        <taxon>Bacteria</taxon>
        <taxon>Bacillati</taxon>
        <taxon>Bacillota</taxon>
        <taxon>Bacilli</taxon>
        <taxon>Bacillales</taxon>
        <taxon>Paenibacillaceae</taxon>
        <taxon>Paenibacillus</taxon>
    </lineage>
</organism>
<dbReference type="SUPFAM" id="SSF55874">
    <property type="entry name" value="ATPase domain of HSP90 chaperone/DNA topoisomerase II/histidine kinase"/>
    <property type="match status" value="1"/>
</dbReference>
<proteinExistence type="predicted"/>
<feature type="transmembrane region" description="Helical" evidence="12">
    <location>
        <begin position="12"/>
        <end position="36"/>
    </location>
</feature>
<dbReference type="InterPro" id="IPR036890">
    <property type="entry name" value="HATPase_C_sf"/>
</dbReference>
<name>F8FJV0_PAEMK</name>
<keyword evidence="8 15" id="KW-0418">Kinase</keyword>
<protein>
    <recommendedName>
        <fullName evidence="3">histidine kinase</fullName>
        <ecNumber evidence="3">2.7.13.3</ecNumber>
    </recommendedName>
</protein>
<dbReference type="SMART" id="SM00304">
    <property type="entry name" value="HAMP"/>
    <property type="match status" value="1"/>
</dbReference>
<keyword evidence="9" id="KW-0067">ATP-binding</keyword>